<name>A0ACC0VJ47_9STRA</name>
<comment type="caution">
    <text evidence="1">The sequence shown here is derived from an EMBL/GenBank/DDBJ whole genome shotgun (WGS) entry which is preliminary data.</text>
</comment>
<reference evidence="1 2" key="1">
    <citation type="journal article" date="2022" name="bioRxiv">
        <title>The genome of the oomycete Peronosclerospora sorghi, a cosmopolitan pathogen of maize and sorghum, is inflated with dispersed pseudogenes.</title>
        <authorList>
            <person name="Fletcher K."/>
            <person name="Martin F."/>
            <person name="Isakeit T."/>
            <person name="Cavanaugh K."/>
            <person name="Magill C."/>
            <person name="Michelmore R."/>
        </authorList>
    </citation>
    <scope>NUCLEOTIDE SEQUENCE [LARGE SCALE GENOMIC DNA]</scope>
    <source>
        <strain evidence="1">P6</strain>
    </source>
</reference>
<sequence length="233" mass="25141">MNAPPELPDADASADSTAIIAPAMVVKNAAGASYAIDHIDVQMESPPDAHVEPPLKPTKQSAKQAQIYQKRLAQSEKTDKPVTSMQQAVENVKTRTAQIHQGAQHGIPPGANQLTIIPSPQDDNLSISTFNDSAGTISPPGSPKSKIKTPIMLLTNGDNTNGFSTVCNNKKRSIEFAVLLREQRPEPLDGISTKNYFTVLQSMEVGLEVVDLMIDPTLCLRRQFRGTSSVLTK</sequence>
<organism evidence="1 2">
    <name type="scientific">Peronosclerospora sorghi</name>
    <dbReference type="NCBI Taxonomy" id="230839"/>
    <lineage>
        <taxon>Eukaryota</taxon>
        <taxon>Sar</taxon>
        <taxon>Stramenopiles</taxon>
        <taxon>Oomycota</taxon>
        <taxon>Peronosporomycetes</taxon>
        <taxon>Peronosporales</taxon>
        <taxon>Peronosporaceae</taxon>
        <taxon>Peronosclerospora</taxon>
    </lineage>
</organism>
<evidence type="ECO:0000313" key="2">
    <source>
        <dbReference type="Proteomes" id="UP001163321"/>
    </source>
</evidence>
<proteinExistence type="predicted"/>
<protein>
    <submittedName>
        <fullName evidence="1">Uncharacterized protein</fullName>
    </submittedName>
</protein>
<accession>A0ACC0VJ47</accession>
<keyword evidence="2" id="KW-1185">Reference proteome</keyword>
<evidence type="ECO:0000313" key="1">
    <source>
        <dbReference type="EMBL" id="KAI9906509.1"/>
    </source>
</evidence>
<dbReference type="Proteomes" id="UP001163321">
    <property type="component" value="Chromosome 8"/>
</dbReference>
<gene>
    <name evidence="1" type="ORF">PsorP6_016588</name>
</gene>
<dbReference type="EMBL" id="CM047587">
    <property type="protein sequence ID" value="KAI9906509.1"/>
    <property type="molecule type" value="Genomic_DNA"/>
</dbReference>